<evidence type="ECO:0000259" key="1">
    <source>
        <dbReference type="PROSITE" id="PS50181"/>
    </source>
</evidence>
<accession>G4TSM5</accession>
<dbReference type="HOGENOM" id="CLU_1696210_0_0_1"/>
<proteinExistence type="predicted"/>
<dbReference type="InParanoid" id="G4TSM5"/>
<dbReference type="AlphaFoldDB" id="G4TSM5"/>
<comment type="caution">
    <text evidence="2">The sequence shown here is derived from an EMBL/GenBank/DDBJ whole genome shotgun (WGS) entry which is preliminary data.</text>
</comment>
<organism evidence="2 3">
    <name type="scientific">Serendipita indica (strain DSM 11827)</name>
    <name type="common">Root endophyte fungus</name>
    <name type="synonym">Piriformospora indica</name>
    <dbReference type="NCBI Taxonomy" id="1109443"/>
    <lineage>
        <taxon>Eukaryota</taxon>
        <taxon>Fungi</taxon>
        <taxon>Dikarya</taxon>
        <taxon>Basidiomycota</taxon>
        <taxon>Agaricomycotina</taxon>
        <taxon>Agaricomycetes</taxon>
        <taxon>Sebacinales</taxon>
        <taxon>Serendipitaceae</taxon>
        <taxon>Serendipita</taxon>
    </lineage>
</organism>
<dbReference type="SUPFAM" id="SSF81383">
    <property type="entry name" value="F-box domain"/>
    <property type="match status" value="1"/>
</dbReference>
<dbReference type="EMBL" id="CAFZ01000301">
    <property type="protein sequence ID" value="CCA74318.1"/>
    <property type="molecule type" value="Genomic_DNA"/>
</dbReference>
<dbReference type="InterPro" id="IPR036047">
    <property type="entry name" value="F-box-like_dom_sf"/>
</dbReference>
<dbReference type="Gene3D" id="1.20.1280.50">
    <property type="match status" value="1"/>
</dbReference>
<dbReference type="PROSITE" id="PS50181">
    <property type="entry name" value="FBOX"/>
    <property type="match status" value="1"/>
</dbReference>
<dbReference type="Pfam" id="PF12937">
    <property type="entry name" value="F-box-like"/>
    <property type="match status" value="1"/>
</dbReference>
<evidence type="ECO:0000313" key="3">
    <source>
        <dbReference type="Proteomes" id="UP000007148"/>
    </source>
</evidence>
<dbReference type="InterPro" id="IPR001810">
    <property type="entry name" value="F-box_dom"/>
</dbReference>
<dbReference type="CDD" id="cd09917">
    <property type="entry name" value="F-box_SF"/>
    <property type="match status" value="1"/>
</dbReference>
<dbReference type="Proteomes" id="UP000007148">
    <property type="component" value="Unassembled WGS sequence"/>
</dbReference>
<keyword evidence="3" id="KW-1185">Reference proteome</keyword>
<gene>
    <name evidence="2" type="ORF">PIIN_08271</name>
</gene>
<reference evidence="2 3" key="1">
    <citation type="journal article" date="2011" name="PLoS Pathog.">
        <title>Endophytic Life Strategies Decoded by Genome and Transcriptome Analyses of the Mutualistic Root Symbiont Piriformospora indica.</title>
        <authorList>
            <person name="Zuccaro A."/>
            <person name="Lahrmann U."/>
            <person name="Guldener U."/>
            <person name="Langen G."/>
            <person name="Pfiffi S."/>
            <person name="Biedenkopf D."/>
            <person name="Wong P."/>
            <person name="Samans B."/>
            <person name="Grimm C."/>
            <person name="Basiewicz M."/>
            <person name="Murat C."/>
            <person name="Martin F."/>
            <person name="Kogel K.H."/>
        </authorList>
    </citation>
    <scope>NUCLEOTIDE SEQUENCE [LARGE SCALE GENOMIC DNA]</scope>
    <source>
        <strain evidence="2 3">DSM 11827</strain>
    </source>
</reference>
<protein>
    <recommendedName>
        <fullName evidence="1">F-box domain-containing protein</fullName>
    </recommendedName>
</protein>
<name>G4TSM5_SERID</name>
<feature type="domain" description="F-box" evidence="1">
    <location>
        <begin position="83"/>
        <end position="135"/>
    </location>
</feature>
<sequence>MSNSVIFTGHVQSRLQPEKSVKSATSVSTASCVYNATNPSRRCGLDAVTNTWNEEQGALELTPGSRRLSPAMDLATRRAQNKHVPAVCLPIELLERIFSFTDISYVFRASAVCHWWRIAAVSQWNMSIGEVWRLSVDGAYSSSRFYNANLAENDE</sequence>
<evidence type="ECO:0000313" key="2">
    <source>
        <dbReference type="EMBL" id="CCA74318.1"/>
    </source>
</evidence>